<gene>
    <name evidence="1" type="primary">Contig8747.g9338</name>
    <name evidence="1" type="ORF">STYLEM_14294</name>
</gene>
<accession>A0A078AT68</accession>
<dbReference type="InParanoid" id="A0A078AT68"/>
<proteinExistence type="predicted"/>
<evidence type="ECO:0000313" key="2">
    <source>
        <dbReference type="Proteomes" id="UP000039865"/>
    </source>
</evidence>
<name>A0A078AT68_STYLE</name>
<dbReference type="Proteomes" id="UP000039865">
    <property type="component" value="Unassembled WGS sequence"/>
</dbReference>
<protein>
    <submittedName>
        <fullName evidence="1">Uncharacterized protein</fullName>
    </submittedName>
</protein>
<organism evidence="1 2">
    <name type="scientific">Stylonychia lemnae</name>
    <name type="common">Ciliate</name>
    <dbReference type="NCBI Taxonomy" id="5949"/>
    <lineage>
        <taxon>Eukaryota</taxon>
        <taxon>Sar</taxon>
        <taxon>Alveolata</taxon>
        <taxon>Ciliophora</taxon>
        <taxon>Intramacronucleata</taxon>
        <taxon>Spirotrichea</taxon>
        <taxon>Stichotrichia</taxon>
        <taxon>Sporadotrichida</taxon>
        <taxon>Oxytrichidae</taxon>
        <taxon>Stylonychinae</taxon>
        <taxon>Stylonychia</taxon>
    </lineage>
</organism>
<reference evidence="1 2" key="1">
    <citation type="submission" date="2014-06" db="EMBL/GenBank/DDBJ databases">
        <authorList>
            <person name="Swart Estienne"/>
        </authorList>
    </citation>
    <scope>NUCLEOTIDE SEQUENCE [LARGE SCALE GENOMIC DNA]</scope>
    <source>
        <strain evidence="1 2">130c</strain>
    </source>
</reference>
<evidence type="ECO:0000313" key="1">
    <source>
        <dbReference type="EMBL" id="CDW85221.1"/>
    </source>
</evidence>
<sequence length="102" mass="11564">MESPVEQVGDLEIFLGIIGLINKGQDYIYKTSSDNFHDNEMNNYLEQQLHDQPAGVSVRDQLKYNRCNMQKRPDKVFIQNGGKTIIVVHPTIEMIIGSCPPS</sequence>
<keyword evidence="2" id="KW-1185">Reference proteome</keyword>
<dbReference type="AlphaFoldDB" id="A0A078AT68"/>
<dbReference type="EMBL" id="CCKQ01013548">
    <property type="protein sequence ID" value="CDW85221.1"/>
    <property type="molecule type" value="Genomic_DNA"/>
</dbReference>